<dbReference type="HOGENOM" id="CLU_2082106_0_0_3"/>
<reference evidence="2 3" key="1">
    <citation type="submission" date="2012-06" db="EMBL/GenBank/DDBJ databases">
        <title>Finished plasmid 5 of genome of Microcoleus sp. PCC 7113.</title>
        <authorList>
            <consortium name="US DOE Joint Genome Institute"/>
            <person name="Gugger M."/>
            <person name="Coursin T."/>
            <person name="Rippka R."/>
            <person name="Tandeau De Marsac N."/>
            <person name="Huntemann M."/>
            <person name="Wei C.-L."/>
            <person name="Han J."/>
            <person name="Detter J.C."/>
            <person name="Han C."/>
            <person name="Tapia R."/>
            <person name="Chen A."/>
            <person name="Kyrpides N."/>
            <person name="Mavromatis K."/>
            <person name="Markowitz V."/>
            <person name="Szeto E."/>
            <person name="Ivanova N."/>
            <person name="Pagani I."/>
            <person name="Pati A."/>
            <person name="Goodwin L."/>
            <person name="Nordberg H.P."/>
            <person name="Cantor M.N."/>
            <person name="Hua S.X."/>
            <person name="Woyke T."/>
            <person name="Kerfeld C.A."/>
        </authorList>
    </citation>
    <scope>NUCLEOTIDE SEQUENCE [LARGE SCALE GENOMIC DNA]</scope>
    <source>
        <strain evidence="2 3">PCC 7113</strain>
        <plasmid evidence="2 3">pMIC7113.05</plasmid>
    </source>
</reference>
<protein>
    <recommendedName>
        <fullName evidence="1">CopG-like ribbon-helix-helix domain-containing protein</fullName>
    </recommendedName>
</protein>
<evidence type="ECO:0000259" key="1">
    <source>
        <dbReference type="Pfam" id="PF07878"/>
    </source>
</evidence>
<feature type="domain" description="CopG-like ribbon-helix-helix" evidence="1">
    <location>
        <begin position="22"/>
        <end position="60"/>
    </location>
</feature>
<gene>
    <name evidence="2" type="ORF">Mic7113_6724</name>
</gene>
<dbReference type="KEGG" id="mic:Mic7113_6724"/>
<keyword evidence="2" id="KW-0614">Plasmid</keyword>
<dbReference type="Pfam" id="PF07878">
    <property type="entry name" value="RHH_5"/>
    <property type="match status" value="1"/>
</dbReference>
<name>K9WR69_9CYAN</name>
<accession>K9WR69</accession>
<dbReference type="EMBL" id="CP003635">
    <property type="protein sequence ID" value="AFZ22286.1"/>
    <property type="molecule type" value="Genomic_DNA"/>
</dbReference>
<dbReference type="InterPro" id="IPR010985">
    <property type="entry name" value="Ribbon_hlx_hlx"/>
</dbReference>
<evidence type="ECO:0000313" key="3">
    <source>
        <dbReference type="Proteomes" id="UP000010471"/>
    </source>
</evidence>
<dbReference type="AlphaFoldDB" id="K9WR69"/>
<proteinExistence type="predicted"/>
<evidence type="ECO:0000313" key="2">
    <source>
        <dbReference type="EMBL" id="AFZ22286.1"/>
    </source>
</evidence>
<dbReference type="Proteomes" id="UP000010471">
    <property type="component" value="Plasmid pMIC7113.05"/>
</dbReference>
<keyword evidence="3" id="KW-1185">Reference proteome</keyword>
<organism evidence="2 3">
    <name type="scientific">Allocoleopsis franciscana PCC 7113</name>
    <dbReference type="NCBI Taxonomy" id="1173027"/>
    <lineage>
        <taxon>Bacteria</taxon>
        <taxon>Bacillati</taxon>
        <taxon>Cyanobacteriota</taxon>
        <taxon>Cyanophyceae</taxon>
        <taxon>Coleofasciculales</taxon>
        <taxon>Coleofasciculaceae</taxon>
        <taxon>Allocoleopsis</taxon>
        <taxon>Allocoleopsis franciscana</taxon>
    </lineage>
</organism>
<dbReference type="SUPFAM" id="SSF47598">
    <property type="entry name" value="Ribbon-helix-helix"/>
    <property type="match status" value="1"/>
</dbReference>
<dbReference type="GO" id="GO:0006355">
    <property type="term" value="P:regulation of DNA-templated transcription"/>
    <property type="evidence" value="ECO:0007669"/>
    <property type="project" value="InterPro"/>
</dbReference>
<sequence length="117" mass="13180">MVDYGYIKQSETLGHMPSNNKIQVYLPGEILERLKNMAKKQNRSASNLAATFVIQSIEKEEGDQKNYDEAIAFITALAGDTKPTDANIILAAHELNIEPESLFKLRDRLFKEGKQPN</sequence>
<geneLocation type="plasmid" evidence="2 3">
    <name>pMIC7113.05</name>
</geneLocation>
<dbReference type="RefSeq" id="WP_015186294.1">
    <property type="nucleotide sequence ID" value="NC_019741.1"/>
</dbReference>
<dbReference type="InterPro" id="IPR012869">
    <property type="entry name" value="RHH_5"/>
</dbReference>